<evidence type="ECO:0000313" key="2">
    <source>
        <dbReference type="EMBL" id="ORB55220.1"/>
    </source>
</evidence>
<feature type="region of interest" description="Disordered" evidence="1">
    <location>
        <begin position="93"/>
        <end position="152"/>
    </location>
</feature>
<accession>A0A1X0J0N3</accession>
<reference evidence="2 3" key="1">
    <citation type="submission" date="2016-12" db="EMBL/GenBank/DDBJ databases">
        <title>The new phylogeny of genus Mycobacterium.</title>
        <authorList>
            <person name="Tortoli E."/>
            <person name="Trovato A."/>
            <person name="Cirillo D.M."/>
        </authorList>
    </citation>
    <scope>NUCLEOTIDE SEQUENCE [LARGE SCALE GENOMIC DNA]</scope>
    <source>
        <strain evidence="2 3">CCUG 66554</strain>
    </source>
</reference>
<feature type="compositionally biased region" description="Polar residues" evidence="1">
    <location>
        <begin position="109"/>
        <end position="128"/>
    </location>
</feature>
<evidence type="ECO:0000313" key="3">
    <source>
        <dbReference type="Proteomes" id="UP000192434"/>
    </source>
</evidence>
<sequence length="279" mass="29939">MLTFDNRRKWMRLVLRMPASELSASCKTVLLALESYADYRDGTGAHPGEQNLAEAAGVDVRTVRRALAAGRNLALIKQTGAANPKAGKAAEYSLTLPGQPDGSTGHGSPVNNSTTGHPSPVHNSTTGHASPVETGHHRTGMSFQPDTGVLPPKPYTNNLGVLRNWGTSPAPHIAEDTHTAQPSRFCDEHPLGTPDDCGKCANARTAFNAWQAHQVGIDVEISEAASRRRHQLRVNCPWCQGTNWLPDTEPAVKCDHQDPSGGRRPLSLVPPLPNVRAAQ</sequence>
<name>A0A1X0J0N3_9MYCO</name>
<protein>
    <recommendedName>
        <fullName evidence="4">Helix-turn-helix domain-containing protein</fullName>
    </recommendedName>
</protein>
<dbReference type="EMBL" id="MVII01000019">
    <property type="protein sequence ID" value="ORB55220.1"/>
    <property type="molecule type" value="Genomic_DNA"/>
</dbReference>
<dbReference type="OrthoDB" id="4753266at2"/>
<dbReference type="AlphaFoldDB" id="A0A1X0J0N3"/>
<organism evidence="2 3">
    <name type="scientific">Mycobacteroides saopaulense</name>
    <dbReference type="NCBI Taxonomy" id="1578165"/>
    <lineage>
        <taxon>Bacteria</taxon>
        <taxon>Bacillati</taxon>
        <taxon>Actinomycetota</taxon>
        <taxon>Actinomycetes</taxon>
        <taxon>Mycobacteriales</taxon>
        <taxon>Mycobacteriaceae</taxon>
        <taxon>Mycobacteroides</taxon>
    </lineage>
</organism>
<proteinExistence type="predicted"/>
<evidence type="ECO:0008006" key="4">
    <source>
        <dbReference type="Google" id="ProtNLM"/>
    </source>
</evidence>
<dbReference type="RefSeq" id="WP_083017336.1">
    <property type="nucleotide sequence ID" value="NZ_MVII01000019.1"/>
</dbReference>
<evidence type="ECO:0000256" key="1">
    <source>
        <dbReference type="SAM" id="MobiDB-lite"/>
    </source>
</evidence>
<dbReference type="Proteomes" id="UP000192434">
    <property type="component" value="Unassembled WGS sequence"/>
</dbReference>
<gene>
    <name evidence="2" type="ORF">BST43_15210</name>
</gene>
<feature type="region of interest" description="Disordered" evidence="1">
    <location>
        <begin position="250"/>
        <end position="279"/>
    </location>
</feature>
<comment type="caution">
    <text evidence="2">The sequence shown here is derived from an EMBL/GenBank/DDBJ whole genome shotgun (WGS) entry which is preliminary data.</text>
</comment>